<feature type="compositionally biased region" description="Gly residues" evidence="1">
    <location>
        <begin position="731"/>
        <end position="752"/>
    </location>
</feature>
<dbReference type="Proteomes" id="UP001320420">
    <property type="component" value="Unassembled WGS sequence"/>
</dbReference>
<dbReference type="SUPFAM" id="SSF52540">
    <property type="entry name" value="P-loop containing nucleoside triphosphate hydrolases"/>
    <property type="match status" value="1"/>
</dbReference>
<dbReference type="EMBL" id="JAKJXP020000011">
    <property type="protein sequence ID" value="KAK7755645.1"/>
    <property type="molecule type" value="Genomic_DNA"/>
</dbReference>
<feature type="compositionally biased region" description="Polar residues" evidence="1">
    <location>
        <begin position="576"/>
        <end position="585"/>
    </location>
</feature>
<feature type="compositionally biased region" description="Basic and acidic residues" evidence="1">
    <location>
        <begin position="719"/>
        <end position="730"/>
    </location>
</feature>
<feature type="compositionally biased region" description="Pro residues" evidence="1">
    <location>
        <begin position="630"/>
        <end position="641"/>
    </location>
</feature>
<feature type="region of interest" description="Disordered" evidence="1">
    <location>
        <begin position="475"/>
        <end position="676"/>
    </location>
</feature>
<feature type="compositionally biased region" description="Basic residues" evidence="1">
    <location>
        <begin position="706"/>
        <end position="718"/>
    </location>
</feature>
<dbReference type="InterPro" id="IPR027417">
    <property type="entry name" value="P-loop_NTPase"/>
</dbReference>
<sequence>MDPEYLKEHGVDVEALGLSVADAGPEPKPPKPPMCERCHLLLHEHSGKSIFHPSIDSIKDTLMESPYKYNHVYHVIDAADFPMSILPEIHKFLDLMPLRTKNRRSTVGRFFHDQKTELSFIITRSDLLAPTKAQVDRLLPYLQAVLRDVLGRSARNVRLGNIRCVSARRSWWTKELKEDIWKRGGAGWMIGKVNVGKSQLFEAVFPKGRMNLSPSEHQIAVDMFPNKNKNAISPETMASTPSIRGAERHLSLQDDVLDTYALLPPAPKEIQYPEMPLVSDLPGTTASPIRVPFGNGRGELIDMPGLERTQLEHYVREEHRKHLIMKNRIVPEQMVIKPGQSLLIGGLIRITPRDPAPVVLSYAFTPIEPHLTATEKAIGIQEQTSDVNVENIAVPGTGEKIKLAGSFPLKWDVTKQRTGPITRKDSVHLDVERLPYRVLSADILIDGVGWVEVTAQVRTKQLLAPSADPIRAAVAAAAAANPPQPEGEGEGREERIPPQSQSEPFEESLSAFGKAFEKPETTADDANEQEEQMMEDTYASQPEEEESDQPQSQPEQPEEPLAALERLGALTEDPNKQPTMKQTPSPLAEAQETYQSQYRPEPDDGMTALERLEALAEDPSKKKKQQRTPLSPPMRTPPPTPEEPESGFDFATEWTRPQDPWQNLEQEPQEPNWPIIDVYSPEGKFIGYRRPLNGWMLNKPKVTAAQKRKRPRKSMKGAKKLEKQRMRERVGGGGHYGGSGGGGGYGGSGSQG</sequence>
<dbReference type="Gene3D" id="3.40.50.300">
    <property type="entry name" value="P-loop containing nucleotide triphosphate hydrolases"/>
    <property type="match status" value="1"/>
</dbReference>
<evidence type="ECO:0008006" key="4">
    <source>
        <dbReference type="Google" id="ProtNLM"/>
    </source>
</evidence>
<reference evidence="2 3" key="1">
    <citation type="submission" date="2024-02" db="EMBL/GenBank/DDBJ databases">
        <title>De novo assembly and annotation of 12 fungi associated with fruit tree decline syndrome in Ontario, Canada.</title>
        <authorList>
            <person name="Sulman M."/>
            <person name="Ellouze W."/>
            <person name="Ilyukhin E."/>
        </authorList>
    </citation>
    <scope>NUCLEOTIDE SEQUENCE [LARGE SCALE GENOMIC DNA]</scope>
    <source>
        <strain evidence="2 3">M11/M66-122</strain>
    </source>
</reference>
<name>A0AAN9YVS2_9PEZI</name>
<feature type="region of interest" description="Disordered" evidence="1">
    <location>
        <begin position="699"/>
        <end position="752"/>
    </location>
</feature>
<dbReference type="PANTHER" id="PTHR46434">
    <property type="entry name" value="GENETIC INTERACTOR OF PROHIBITINS 3, MITOCHONDRIAL"/>
    <property type="match status" value="1"/>
</dbReference>
<dbReference type="AlphaFoldDB" id="A0AAN9YVS2"/>
<accession>A0AAN9YVS2</accession>
<dbReference type="GO" id="GO:0005739">
    <property type="term" value="C:mitochondrion"/>
    <property type="evidence" value="ECO:0007669"/>
    <property type="project" value="TreeGrafter"/>
</dbReference>
<evidence type="ECO:0000256" key="1">
    <source>
        <dbReference type="SAM" id="MobiDB-lite"/>
    </source>
</evidence>
<feature type="compositionally biased region" description="Acidic residues" evidence="1">
    <location>
        <begin position="522"/>
        <end position="534"/>
    </location>
</feature>
<comment type="caution">
    <text evidence="2">The sequence shown here is derived from an EMBL/GenBank/DDBJ whole genome shotgun (WGS) entry which is preliminary data.</text>
</comment>
<keyword evidence="3" id="KW-1185">Reference proteome</keyword>
<evidence type="ECO:0000313" key="2">
    <source>
        <dbReference type="EMBL" id="KAK7755645.1"/>
    </source>
</evidence>
<feature type="compositionally biased region" description="Basic and acidic residues" evidence="1">
    <location>
        <begin position="610"/>
        <end position="620"/>
    </location>
</feature>
<proteinExistence type="predicted"/>
<gene>
    <name evidence="2" type="ORF">SLS62_002255</name>
</gene>
<organism evidence="2 3">
    <name type="scientific">Diatrype stigma</name>
    <dbReference type="NCBI Taxonomy" id="117547"/>
    <lineage>
        <taxon>Eukaryota</taxon>
        <taxon>Fungi</taxon>
        <taxon>Dikarya</taxon>
        <taxon>Ascomycota</taxon>
        <taxon>Pezizomycotina</taxon>
        <taxon>Sordariomycetes</taxon>
        <taxon>Xylariomycetidae</taxon>
        <taxon>Xylariales</taxon>
        <taxon>Diatrypaceae</taxon>
        <taxon>Diatrype</taxon>
    </lineage>
</organism>
<dbReference type="PANTHER" id="PTHR46434:SF1">
    <property type="entry name" value="GENETIC INTERACTOR OF PROHIBITINS 3, MITOCHONDRIAL"/>
    <property type="match status" value="1"/>
</dbReference>
<evidence type="ECO:0000313" key="3">
    <source>
        <dbReference type="Proteomes" id="UP001320420"/>
    </source>
</evidence>
<protein>
    <recommendedName>
        <fullName evidence="4">Genetic interactor of prohibitins 3, mitochondrial</fullName>
    </recommendedName>
</protein>
<dbReference type="InterPro" id="IPR050896">
    <property type="entry name" value="Mito_lipid_metab_GTPase"/>
</dbReference>